<dbReference type="eggNOG" id="COG0321">
    <property type="taxonomic scope" value="Bacteria"/>
</dbReference>
<dbReference type="PROSITE" id="PS01313">
    <property type="entry name" value="LIPB"/>
    <property type="match status" value="1"/>
</dbReference>
<dbReference type="AlphaFoldDB" id="U5QIR2"/>
<dbReference type="NCBIfam" id="NF010925">
    <property type="entry name" value="PRK14345.1"/>
    <property type="match status" value="1"/>
</dbReference>
<dbReference type="PATRIC" id="fig|1183438.3.peg.2559"/>
<feature type="active site" description="Acyl-thioester intermediate" evidence="5">
    <location>
        <position position="187"/>
    </location>
</feature>
<comment type="function">
    <text evidence="4 5">Catalyzes the transfer of endogenously produced octanoic acid from octanoyl-acyl-carrier-protein onto the lipoyl domains of lipoate-dependent enzymes. Lipoyl-ACP can also act as a substrate although octanoyl-ACP is likely to be the physiological substrate.</text>
</comment>
<dbReference type="InterPro" id="IPR020605">
    <property type="entry name" value="Octanoyltransferase_CS"/>
</dbReference>
<evidence type="ECO:0000256" key="5">
    <source>
        <dbReference type="HAMAP-Rule" id="MF_00013"/>
    </source>
</evidence>
<dbReference type="RefSeq" id="WP_023174040.1">
    <property type="nucleotide sequence ID" value="NC_022600.1"/>
</dbReference>
<organism evidence="7 8">
    <name type="scientific">Gloeobacter kilaueensis (strain ATCC BAA-2537 / CCAP 1431/1 / ULC 316 / JS1)</name>
    <dbReference type="NCBI Taxonomy" id="1183438"/>
    <lineage>
        <taxon>Bacteria</taxon>
        <taxon>Bacillati</taxon>
        <taxon>Cyanobacteriota</taxon>
        <taxon>Cyanophyceae</taxon>
        <taxon>Gloeobacterales</taxon>
        <taxon>Gloeobacteraceae</taxon>
        <taxon>Gloeobacter</taxon>
    </lineage>
</organism>
<dbReference type="InterPro" id="IPR004143">
    <property type="entry name" value="BPL_LPL_catalytic"/>
</dbReference>
<dbReference type="EC" id="2.3.1.181" evidence="5"/>
<dbReference type="HOGENOM" id="CLU_035168_1_0_3"/>
<dbReference type="NCBIfam" id="TIGR00214">
    <property type="entry name" value="lipB"/>
    <property type="match status" value="1"/>
</dbReference>
<keyword evidence="7" id="KW-0436">Ligase</keyword>
<feature type="binding site" evidence="5">
    <location>
        <begin position="156"/>
        <end position="158"/>
    </location>
    <ligand>
        <name>substrate</name>
    </ligand>
</feature>
<dbReference type="PANTHER" id="PTHR10993:SF7">
    <property type="entry name" value="LIPOYLTRANSFERASE 2, MITOCHONDRIAL-RELATED"/>
    <property type="match status" value="1"/>
</dbReference>
<comment type="similarity">
    <text evidence="5">Belongs to the LipB family.</text>
</comment>
<comment type="miscellaneous">
    <text evidence="5">In the reaction, the free carboxyl group of octanoic acid is attached via an amide linkage to the epsilon-amino group of a specific lysine residue of lipoyl domains of lipoate-dependent enzymes.</text>
</comment>
<keyword evidence="3 5" id="KW-0012">Acyltransferase</keyword>
<dbReference type="InterPro" id="IPR000544">
    <property type="entry name" value="Octanoyltransferase"/>
</dbReference>
<feature type="site" description="Lowers pKa of active site Cys" evidence="5">
    <location>
        <position position="153"/>
    </location>
</feature>
<dbReference type="UniPathway" id="UPA00538">
    <property type="reaction ID" value="UER00592"/>
</dbReference>
<evidence type="ECO:0000256" key="3">
    <source>
        <dbReference type="ARBA" id="ARBA00023315"/>
    </source>
</evidence>
<reference evidence="7 8" key="1">
    <citation type="journal article" date="2013" name="PLoS ONE">
        <title>Cultivation and Complete Genome Sequencing of Gloeobacter kilaueensis sp. nov., from a Lava Cave in Kilauea Caldera, Hawai'i.</title>
        <authorList>
            <person name="Saw J.H."/>
            <person name="Schatz M."/>
            <person name="Brown M.V."/>
            <person name="Kunkel D.D."/>
            <person name="Foster J.S."/>
            <person name="Shick H."/>
            <person name="Christensen S."/>
            <person name="Hou S."/>
            <person name="Wan X."/>
            <person name="Donachie S.P."/>
        </authorList>
    </citation>
    <scope>NUCLEOTIDE SEQUENCE [LARGE SCALE GENOMIC DNA]</scope>
    <source>
        <strain evidence="8">JS</strain>
    </source>
</reference>
<dbReference type="Proteomes" id="UP000017396">
    <property type="component" value="Chromosome"/>
</dbReference>
<proteinExistence type="inferred from homology"/>
<comment type="subcellular location">
    <subcellularLocation>
        <location evidence="5">Cytoplasm</location>
    </subcellularLocation>
</comment>
<sequence length="234" mass="26135">MELCPNNSIKKISAQRDKSECVLLQLGRVDYQTALTWQKQLLAGRSAEREQLDVLMLLEHPPVYTYHRPADCDQILQDLGGVPLYQVERGGQITYHGPGQLVGYPILDLRQHRQDLHWYLRQLEQVLIDALVHFGVPAKRQAGYTGVWAGEYKLAAIGVKVSRWVTMQGFALNVDPDLSAFERIVPCGLTRPVGSLAQFCPGIGVEEVLPVVAACFGRVFDREMIAGGRQLLLS</sequence>
<comment type="pathway">
    <text evidence="1 5">Protein modification; protein lipoylation via endogenous pathway; protein N(6)-(lipoyl)lysine from octanoyl-[acyl-carrier-protein]: step 1/2.</text>
</comment>
<dbReference type="CDD" id="cd16444">
    <property type="entry name" value="LipB"/>
    <property type="match status" value="1"/>
</dbReference>
<evidence type="ECO:0000313" key="7">
    <source>
        <dbReference type="EMBL" id="AGY58847.1"/>
    </source>
</evidence>
<evidence type="ECO:0000256" key="1">
    <source>
        <dbReference type="ARBA" id="ARBA00004821"/>
    </source>
</evidence>
<dbReference type="STRING" id="1183438.GKIL_2601"/>
<dbReference type="InterPro" id="IPR045864">
    <property type="entry name" value="aa-tRNA-synth_II/BPL/LPL"/>
</dbReference>
<dbReference type="PROSITE" id="PS51733">
    <property type="entry name" value="BPL_LPL_CATALYTIC"/>
    <property type="match status" value="1"/>
</dbReference>
<dbReference type="EMBL" id="CP003587">
    <property type="protein sequence ID" value="AGY58847.1"/>
    <property type="molecule type" value="Genomic_DNA"/>
</dbReference>
<dbReference type="OrthoDB" id="9787061at2"/>
<dbReference type="KEGG" id="glj:GKIL_2601"/>
<dbReference type="GO" id="GO:0016874">
    <property type="term" value="F:ligase activity"/>
    <property type="evidence" value="ECO:0007669"/>
    <property type="project" value="UniProtKB-KW"/>
</dbReference>
<keyword evidence="2 5" id="KW-0808">Transferase</keyword>
<dbReference type="Pfam" id="PF21948">
    <property type="entry name" value="LplA-B_cat"/>
    <property type="match status" value="1"/>
</dbReference>
<name>U5QIR2_GLOK1</name>
<feature type="binding site" evidence="5">
    <location>
        <begin position="89"/>
        <end position="96"/>
    </location>
    <ligand>
        <name>substrate</name>
    </ligand>
</feature>
<feature type="binding site" evidence="5">
    <location>
        <begin position="169"/>
        <end position="171"/>
    </location>
    <ligand>
        <name>substrate</name>
    </ligand>
</feature>
<gene>
    <name evidence="5 7" type="primary">lipB</name>
    <name evidence="7" type="ORF">GKIL_2601</name>
</gene>
<keyword evidence="8" id="KW-1185">Reference proteome</keyword>
<evidence type="ECO:0000259" key="6">
    <source>
        <dbReference type="PROSITE" id="PS51733"/>
    </source>
</evidence>
<dbReference type="Gene3D" id="3.30.930.10">
    <property type="entry name" value="Bira Bifunctional Protein, Domain 2"/>
    <property type="match status" value="1"/>
</dbReference>
<evidence type="ECO:0000313" key="8">
    <source>
        <dbReference type="Proteomes" id="UP000017396"/>
    </source>
</evidence>
<dbReference type="GO" id="GO:0033819">
    <property type="term" value="F:lipoyl(octanoyl) transferase activity"/>
    <property type="evidence" value="ECO:0007669"/>
    <property type="project" value="UniProtKB-EC"/>
</dbReference>
<accession>U5QIR2</accession>
<comment type="catalytic activity">
    <reaction evidence="5">
        <text>octanoyl-[ACP] + L-lysyl-[protein] = N(6)-octanoyl-L-lysyl-[protein] + holo-[ACP] + H(+)</text>
        <dbReference type="Rhea" id="RHEA:17665"/>
        <dbReference type="Rhea" id="RHEA-COMP:9636"/>
        <dbReference type="Rhea" id="RHEA-COMP:9685"/>
        <dbReference type="Rhea" id="RHEA-COMP:9752"/>
        <dbReference type="Rhea" id="RHEA-COMP:9928"/>
        <dbReference type="ChEBI" id="CHEBI:15378"/>
        <dbReference type="ChEBI" id="CHEBI:29969"/>
        <dbReference type="ChEBI" id="CHEBI:64479"/>
        <dbReference type="ChEBI" id="CHEBI:78463"/>
        <dbReference type="ChEBI" id="CHEBI:78809"/>
        <dbReference type="EC" id="2.3.1.181"/>
    </reaction>
</comment>
<dbReference type="HAMAP" id="MF_00013">
    <property type="entry name" value="LipB"/>
    <property type="match status" value="1"/>
</dbReference>
<evidence type="ECO:0000256" key="2">
    <source>
        <dbReference type="ARBA" id="ARBA00022679"/>
    </source>
</evidence>
<dbReference type="GO" id="GO:0005737">
    <property type="term" value="C:cytoplasm"/>
    <property type="evidence" value="ECO:0007669"/>
    <property type="project" value="UniProtKB-SubCell"/>
</dbReference>
<protein>
    <recommendedName>
        <fullName evidence="5">Octanoyltransferase</fullName>
        <ecNumber evidence="5">2.3.1.181</ecNumber>
    </recommendedName>
    <alternativeName>
        <fullName evidence="5">Lipoate-protein ligase B</fullName>
    </alternativeName>
    <alternativeName>
        <fullName evidence="5">Lipoyl/octanoyl transferase</fullName>
    </alternativeName>
    <alternativeName>
        <fullName evidence="5">Octanoyl-[acyl-carrier-protein]-protein N-octanoyltransferase</fullName>
    </alternativeName>
</protein>
<evidence type="ECO:0000256" key="4">
    <source>
        <dbReference type="ARBA" id="ARBA00024732"/>
    </source>
</evidence>
<dbReference type="GO" id="GO:0009249">
    <property type="term" value="P:protein lipoylation"/>
    <property type="evidence" value="ECO:0007669"/>
    <property type="project" value="InterPro"/>
</dbReference>
<dbReference type="PANTHER" id="PTHR10993">
    <property type="entry name" value="OCTANOYLTRANSFERASE"/>
    <property type="match status" value="1"/>
</dbReference>
<feature type="domain" description="BPL/LPL catalytic" evidence="6">
    <location>
        <begin position="49"/>
        <end position="224"/>
    </location>
</feature>
<dbReference type="SUPFAM" id="SSF55681">
    <property type="entry name" value="Class II aaRS and biotin synthetases"/>
    <property type="match status" value="1"/>
</dbReference>
<keyword evidence="5" id="KW-0963">Cytoplasm</keyword>